<evidence type="ECO:0000313" key="2">
    <source>
        <dbReference type="EMBL" id="ACI10139.1"/>
    </source>
</evidence>
<protein>
    <submittedName>
        <fullName evidence="2">Uncharacterized protein</fullName>
    </submittedName>
</protein>
<accession>B5Y238</accession>
<dbReference type="BioCyc" id="KPNE507522:GI0B-4719-MONOMER"/>
<feature type="region of interest" description="Disordered" evidence="1">
    <location>
        <begin position="25"/>
        <end position="44"/>
    </location>
</feature>
<proteinExistence type="predicted"/>
<dbReference type="KEGG" id="kpe:KPK_4739"/>
<gene>
    <name evidence="2" type="ordered locus">KPK_4739</name>
</gene>
<sequence length="44" mass="4733">MLNFVKETRESGFFYARHLPPVTRAGAASATPAHAGRLSGFGKQ</sequence>
<dbReference type="Proteomes" id="UP000001734">
    <property type="component" value="Chromosome"/>
</dbReference>
<dbReference type="AlphaFoldDB" id="B5Y238"/>
<organism evidence="2 3">
    <name type="scientific">Klebsiella variicola (strain 342)</name>
    <name type="common">Klebsiella pneumoniae</name>
    <dbReference type="NCBI Taxonomy" id="507522"/>
    <lineage>
        <taxon>Bacteria</taxon>
        <taxon>Pseudomonadati</taxon>
        <taxon>Pseudomonadota</taxon>
        <taxon>Gammaproteobacteria</taxon>
        <taxon>Enterobacterales</taxon>
        <taxon>Enterobacteriaceae</taxon>
        <taxon>Klebsiella/Raoultella group</taxon>
        <taxon>Klebsiella</taxon>
        <taxon>Klebsiella pneumoniae complex</taxon>
    </lineage>
</organism>
<name>B5Y238_KLEV3</name>
<evidence type="ECO:0000313" key="3">
    <source>
        <dbReference type="Proteomes" id="UP000001734"/>
    </source>
</evidence>
<reference evidence="2 3" key="1">
    <citation type="journal article" date="2008" name="PLoS Genet.">
        <title>Complete genome sequence of the N2-fixing broad host range endophyte Klebsiella pneumoniae 342 and virulence predictions verified in mice.</title>
        <authorList>
            <person name="Fouts D.E."/>
            <person name="Tyler H.L."/>
            <person name="DeBoy R.T."/>
            <person name="Daugherty S."/>
            <person name="Ren Q."/>
            <person name="Badger J.H."/>
            <person name="Durkin A.S."/>
            <person name="Huot H."/>
            <person name="Shrivastava S."/>
            <person name="Kothari S."/>
            <person name="Dodson R.J."/>
            <person name="Mohamoud Y."/>
            <person name="Khouri H."/>
            <person name="Roesch L.F."/>
            <person name="Krogfelt K.A."/>
            <person name="Struve C."/>
            <person name="Triplett E.W."/>
            <person name="Methe B.A."/>
        </authorList>
    </citation>
    <scope>NUCLEOTIDE SEQUENCE [LARGE SCALE GENOMIC DNA]</scope>
    <source>
        <strain evidence="2 3">342</strain>
    </source>
</reference>
<feature type="compositionally biased region" description="Low complexity" evidence="1">
    <location>
        <begin position="25"/>
        <end position="35"/>
    </location>
</feature>
<evidence type="ECO:0000256" key="1">
    <source>
        <dbReference type="SAM" id="MobiDB-lite"/>
    </source>
</evidence>
<dbReference type="EMBL" id="CP000964">
    <property type="protein sequence ID" value="ACI10139.1"/>
    <property type="molecule type" value="Genomic_DNA"/>
</dbReference>
<dbReference type="HOGENOM" id="CLU_3217514_0_0_6"/>